<organism evidence="1 2">
    <name type="scientific">Nocardia nova SH22a</name>
    <dbReference type="NCBI Taxonomy" id="1415166"/>
    <lineage>
        <taxon>Bacteria</taxon>
        <taxon>Bacillati</taxon>
        <taxon>Actinomycetota</taxon>
        <taxon>Actinomycetes</taxon>
        <taxon>Mycobacteriales</taxon>
        <taxon>Nocardiaceae</taxon>
        <taxon>Nocardia</taxon>
    </lineage>
</organism>
<reference evidence="1 2" key="1">
    <citation type="journal article" date="2014" name="Appl. Environ. Microbiol.">
        <title>Insights into the Microbial Degradation of Rubber and Gutta-Percha by Analysis of the Complete Genome of Nocardia nova SH22a.</title>
        <authorList>
            <person name="Luo Q."/>
            <person name="Hiessl S."/>
            <person name="Poehlein A."/>
            <person name="Daniel R."/>
            <person name="Steinbuchel A."/>
        </authorList>
    </citation>
    <scope>NUCLEOTIDE SEQUENCE [LARGE SCALE GENOMIC DNA]</scope>
    <source>
        <strain evidence="1">SH22a</strain>
    </source>
</reference>
<dbReference type="eggNOG" id="ENOG5031GEN">
    <property type="taxonomic scope" value="Bacteria"/>
</dbReference>
<dbReference type="KEGG" id="nno:NONO_c20950"/>
<dbReference type="OrthoDB" id="4542467at2"/>
<proteinExistence type="predicted"/>
<dbReference type="RefSeq" id="WP_025348375.1">
    <property type="nucleotide sequence ID" value="NZ_CP006850.1"/>
</dbReference>
<evidence type="ECO:0000313" key="2">
    <source>
        <dbReference type="Proteomes" id="UP000019150"/>
    </source>
</evidence>
<dbReference type="HOGENOM" id="CLU_2494779_0_0_11"/>
<sequence>METDLKLAIGTHAGIDGVATWETDLKSRRINPDLVQTREPELFEQCTELRLSAKEFETLLKAPGRAHECESFQEVTQARQLKIAEQ</sequence>
<name>W5TD73_9NOCA</name>
<gene>
    <name evidence="1" type="ORF">NONO_c20950</name>
</gene>
<dbReference type="EMBL" id="CP006850">
    <property type="protein sequence ID" value="AHH16893.1"/>
    <property type="molecule type" value="Genomic_DNA"/>
</dbReference>
<protein>
    <submittedName>
        <fullName evidence="1">Uncharacterized protein</fullName>
    </submittedName>
</protein>
<accession>W5TD73</accession>
<keyword evidence="2" id="KW-1185">Reference proteome</keyword>
<evidence type="ECO:0000313" key="1">
    <source>
        <dbReference type="EMBL" id="AHH16893.1"/>
    </source>
</evidence>
<dbReference type="AlphaFoldDB" id="W5TD73"/>
<dbReference type="Proteomes" id="UP000019150">
    <property type="component" value="Chromosome"/>
</dbReference>
<dbReference type="PATRIC" id="fig|1415166.3.peg.2128"/>